<dbReference type="EMBL" id="JAGKQM010000003">
    <property type="protein sequence ID" value="KAH0935317.1"/>
    <property type="molecule type" value="Genomic_DNA"/>
</dbReference>
<proteinExistence type="predicted"/>
<dbReference type="InterPro" id="IPR005135">
    <property type="entry name" value="Endo/exonuclease/phosphatase"/>
</dbReference>
<evidence type="ECO:0000313" key="5">
    <source>
        <dbReference type="Proteomes" id="UP000824890"/>
    </source>
</evidence>
<comment type="caution">
    <text evidence="4">The sequence shown here is derived from an EMBL/GenBank/DDBJ whole genome shotgun (WGS) entry which is preliminary data.</text>
</comment>
<dbReference type="Pfam" id="PF03372">
    <property type="entry name" value="Exo_endo_phos"/>
    <property type="match status" value="1"/>
</dbReference>
<feature type="compositionally biased region" description="Basic residues" evidence="2">
    <location>
        <begin position="432"/>
        <end position="444"/>
    </location>
</feature>
<feature type="domain" description="CCHC-type" evidence="3">
    <location>
        <begin position="393"/>
        <end position="409"/>
    </location>
</feature>
<keyword evidence="1" id="KW-0479">Metal-binding</keyword>
<evidence type="ECO:0000259" key="3">
    <source>
        <dbReference type="PROSITE" id="PS50158"/>
    </source>
</evidence>
<organism evidence="4 5">
    <name type="scientific">Brassica napus</name>
    <name type="common">Rape</name>
    <dbReference type="NCBI Taxonomy" id="3708"/>
    <lineage>
        <taxon>Eukaryota</taxon>
        <taxon>Viridiplantae</taxon>
        <taxon>Streptophyta</taxon>
        <taxon>Embryophyta</taxon>
        <taxon>Tracheophyta</taxon>
        <taxon>Spermatophyta</taxon>
        <taxon>Magnoliopsida</taxon>
        <taxon>eudicotyledons</taxon>
        <taxon>Gunneridae</taxon>
        <taxon>Pentapetalae</taxon>
        <taxon>rosids</taxon>
        <taxon>malvids</taxon>
        <taxon>Brassicales</taxon>
        <taxon>Brassicaceae</taxon>
        <taxon>Brassiceae</taxon>
        <taxon>Brassica</taxon>
    </lineage>
</organism>
<feature type="compositionally biased region" description="Basic and acidic residues" evidence="2">
    <location>
        <begin position="448"/>
        <end position="459"/>
    </location>
</feature>
<dbReference type="InterPro" id="IPR001878">
    <property type="entry name" value="Znf_CCHC"/>
</dbReference>
<sequence>DLLGDKVTVNLIPPSDGLTPLRRAINAPLSPSVLMTPKKKKKSRNLLQGSSKMARLQGFAKPSTSVKALRKSSPLASASSADSATADSVVLTTDKLSLKTEDSVDLGSTHLSPSLPSCMESDGSNPLTSSELAFTPSVIEEETLVVAMEGTLPTLEEDTREALHTTPQKAANLEAPSGPKSYASLLKVSATLEELGTSSEHVSGVPFVLIPDENIASAKEEFRDFIFARFHGDGPSMGRIIGVVNAVWAKTGPRIFVHNVGQGEYLLRVTNAKTREHLLSRTCWNIAGFPMLVAPWSPDFTPEEAPITSAVVPVELRGVPYLLFNRESLSRLATAVGKPESLAPETERKENFQVAKLFVRVDLTRELPTKIISGFSNGKENEISVSYPWLPLKCNACGKYGHLNTKCRNLPRGNGEVRRRSLSPAPAEKQARKQSRQGRGKKAIKSAPAKEVRSPEKSPSRPSVAIEPLEDGEIPPVVGPEGIIDTSPEDVQRLPCLTGKIQRASLSYQHPSPDYSNPFLRATASSSDDPGPDSSDEYAAPFFLVNRQGGLNSDRRHSMVKNWINIQRPLFGAFLETHIHENNSNRIYNALPVGWGFFGNYDQHHSGRIIVVWDPSVRVFIYKSSSQAVTCGIYLMAENVNLTVTFVYGHNTTVERAALWEELVSLHDSTPLLSSPWSVLGDFNQIFRLSHHSDYPLSVVDPSGIDDMVQAMQDSELFECQAKGLPFTWWNNNDASPVSKRIDHALINHSWAASFPDSYADFLQPDQSDHAPCLFRVPSLSRRVRKPFKFYHHLTDHPEYSSAVSDAWGNAEVQGSDQFKLVRRMKLLKPVLRNLNKTHFSGISGRVKQQSVRTLYFRSKECHGGV</sequence>
<evidence type="ECO:0000256" key="1">
    <source>
        <dbReference type="PROSITE-ProRule" id="PRU00047"/>
    </source>
</evidence>
<evidence type="ECO:0000256" key="2">
    <source>
        <dbReference type="SAM" id="MobiDB-lite"/>
    </source>
</evidence>
<dbReference type="InterPro" id="IPR036691">
    <property type="entry name" value="Endo/exonu/phosph_ase_sf"/>
</dbReference>
<dbReference type="Gene3D" id="3.60.10.10">
    <property type="entry name" value="Endonuclease/exonuclease/phosphatase"/>
    <property type="match status" value="1"/>
</dbReference>
<dbReference type="PANTHER" id="PTHR31286:SF175">
    <property type="entry name" value="DUF4283 DOMAIN-CONTAINING PROTEIN"/>
    <property type="match status" value="1"/>
</dbReference>
<feature type="region of interest" description="Disordered" evidence="2">
    <location>
        <begin position="101"/>
        <end position="127"/>
    </location>
</feature>
<dbReference type="PROSITE" id="PS50158">
    <property type="entry name" value="ZF_CCHC"/>
    <property type="match status" value="1"/>
</dbReference>
<accession>A0ABQ8E1M0</accession>
<dbReference type="PANTHER" id="PTHR31286">
    <property type="entry name" value="GLYCINE-RICH CELL WALL STRUCTURAL PROTEIN 1.8-LIKE"/>
    <property type="match status" value="1"/>
</dbReference>
<keyword evidence="1" id="KW-0863">Zinc-finger</keyword>
<keyword evidence="1" id="KW-0862">Zinc</keyword>
<protein>
    <recommendedName>
        <fullName evidence="3">CCHC-type domain-containing protein</fullName>
    </recommendedName>
</protein>
<reference evidence="4 5" key="1">
    <citation type="submission" date="2021-05" db="EMBL/GenBank/DDBJ databases">
        <title>Genome Assembly of Synthetic Allotetraploid Brassica napus Reveals Homoeologous Exchanges between Subgenomes.</title>
        <authorList>
            <person name="Davis J.T."/>
        </authorList>
    </citation>
    <scope>NUCLEOTIDE SEQUENCE [LARGE SCALE GENOMIC DNA]</scope>
    <source>
        <strain evidence="5">cv. Da-Ae</strain>
        <tissue evidence="4">Seedling</tissue>
    </source>
</reference>
<dbReference type="Pfam" id="PF14111">
    <property type="entry name" value="DUF4283"/>
    <property type="match status" value="1"/>
</dbReference>
<feature type="region of interest" description="Disordered" evidence="2">
    <location>
        <begin position="408"/>
        <end position="488"/>
    </location>
</feature>
<gene>
    <name evidence="4" type="ORF">HID58_012434</name>
</gene>
<feature type="region of interest" description="Disordered" evidence="2">
    <location>
        <begin position="507"/>
        <end position="538"/>
    </location>
</feature>
<evidence type="ECO:0000313" key="4">
    <source>
        <dbReference type="EMBL" id="KAH0935317.1"/>
    </source>
</evidence>
<dbReference type="InterPro" id="IPR025558">
    <property type="entry name" value="DUF4283"/>
</dbReference>
<dbReference type="Proteomes" id="UP000824890">
    <property type="component" value="Unassembled WGS sequence"/>
</dbReference>
<feature type="non-terminal residue" evidence="4">
    <location>
        <position position="1"/>
    </location>
</feature>
<dbReference type="InterPro" id="IPR040256">
    <property type="entry name" value="At4g02000-like"/>
</dbReference>
<dbReference type="SUPFAM" id="SSF56219">
    <property type="entry name" value="DNase I-like"/>
    <property type="match status" value="1"/>
</dbReference>
<name>A0ABQ8E1M0_BRANA</name>
<keyword evidence="5" id="KW-1185">Reference proteome</keyword>